<dbReference type="EMBL" id="JAJSOW010000103">
    <property type="protein sequence ID" value="KAI9174565.1"/>
    <property type="molecule type" value="Genomic_DNA"/>
</dbReference>
<dbReference type="PANTHER" id="PTHR48175:SF3">
    <property type="entry name" value="OS04G0581700 PROTEIN"/>
    <property type="match status" value="1"/>
</dbReference>
<dbReference type="PANTHER" id="PTHR48175">
    <property type="entry name" value="OS04G0581700 PROTEIN"/>
    <property type="match status" value="1"/>
</dbReference>
<keyword evidence="3" id="KW-1185">Reference proteome</keyword>
<dbReference type="Proteomes" id="UP001064489">
    <property type="component" value="Chromosome 8"/>
</dbReference>
<sequence>MDNFVIQGTAPRRNRLHMRPPPKPLEMFKEKDVNHHDEEDEVQSALTEVDEGKEKIHISDDGRRKRAAQVANVAELMEEYTVLLARVLQHLFHDAPFPRRVRFLILRRLPFVSSSYAFTTPTTPLLPAPA</sequence>
<dbReference type="AlphaFoldDB" id="A0AAD5IS97"/>
<reference evidence="2" key="1">
    <citation type="journal article" date="2022" name="Plant J.">
        <title>Strategies of tolerance reflected in two North American maple genomes.</title>
        <authorList>
            <person name="McEvoy S.L."/>
            <person name="Sezen U.U."/>
            <person name="Trouern-Trend A."/>
            <person name="McMahon S.M."/>
            <person name="Schaberg P.G."/>
            <person name="Yang J."/>
            <person name="Wegrzyn J.L."/>
            <person name="Swenson N.G."/>
        </authorList>
    </citation>
    <scope>NUCLEOTIDE SEQUENCE</scope>
    <source>
        <strain evidence="2">91603</strain>
    </source>
</reference>
<evidence type="ECO:0000256" key="1">
    <source>
        <dbReference type="SAM" id="MobiDB-lite"/>
    </source>
</evidence>
<proteinExistence type="predicted"/>
<evidence type="ECO:0000313" key="3">
    <source>
        <dbReference type="Proteomes" id="UP001064489"/>
    </source>
</evidence>
<name>A0AAD5IS97_ACENE</name>
<feature type="region of interest" description="Disordered" evidence="1">
    <location>
        <begin position="1"/>
        <end position="38"/>
    </location>
</feature>
<evidence type="ECO:0000313" key="2">
    <source>
        <dbReference type="EMBL" id="KAI9174565.1"/>
    </source>
</evidence>
<comment type="caution">
    <text evidence="2">The sequence shown here is derived from an EMBL/GenBank/DDBJ whole genome shotgun (WGS) entry which is preliminary data.</text>
</comment>
<feature type="compositionally biased region" description="Basic and acidic residues" evidence="1">
    <location>
        <begin position="26"/>
        <end position="37"/>
    </location>
</feature>
<organism evidence="2 3">
    <name type="scientific">Acer negundo</name>
    <name type="common">Box elder</name>
    <dbReference type="NCBI Taxonomy" id="4023"/>
    <lineage>
        <taxon>Eukaryota</taxon>
        <taxon>Viridiplantae</taxon>
        <taxon>Streptophyta</taxon>
        <taxon>Embryophyta</taxon>
        <taxon>Tracheophyta</taxon>
        <taxon>Spermatophyta</taxon>
        <taxon>Magnoliopsida</taxon>
        <taxon>eudicotyledons</taxon>
        <taxon>Gunneridae</taxon>
        <taxon>Pentapetalae</taxon>
        <taxon>rosids</taxon>
        <taxon>malvids</taxon>
        <taxon>Sapindales</taxon>
        <taxon>Sapindaceae</taxon>
        <taxon>Hippocastanoideae</taxon>
        <taxon>Acereae</taxon>
        <taxon>Acer</taxon>
    </lineage>
</organism>
<gene>
    <name evidence="2" type="ORF">LWI28_019312</name>
</gene>
<reference evidence="2" key="2">
    <citation type="submission" date="2023-02" db="EMBL/GenBank/DDBJ databases">
        <authorList>
            <person name="Swenson N.G."/>
            <person name="Wegrzyn J.L."/>
            <person name="Mcevoy S.L."/>
        </authorList>
    </citation>
    <scope>NUCLEOTIDE SEQUENCE</scope>
    <source>
        <strain evidence="2">91603</strain>
        <tissue evidence="2">Leaf</tissue>
    </source>
</reference>
<protein>
    <submittedName>
        <fullName evidence="2">Uncharacterized protein</fullName>
    </submittedName>
</protein>
<accession>A0AAD5IS97</accession>